<dbReference type="InterPro" id="IPR009057">
    <property type="entry name" value="Homeodomain-like_sf"/>
</dbReference>
<dbReference type="PROSITE" id="PS50977">
    <property type="entry name" value="HTH_TETR_2"/>
    <property type="match status" value="1"/>
</dbReference>
<evidence type="ECO:0000313" key="7">
    <source>
        <dbReference type="EMBL" id="QKW49682.1"/>
    </source>
</evidence>
<dbReference type="InterPro" id="IPR050109">
    <property type="entry name" value="HTH-type_TetR-like_transc_reg"/>
</dbReference>
<reference evidence="7 8" key="1">
    <citation type="submission" date="2020-06" db="EMBL/GenBank/DDBJ databases">
        <title>Genome mining for natural products.</title>
        <authorList>
            <person name="Zhang B."/>
            <person name="Shi J."/>
            <person name="Ge H."/>
        </authorList>
    </citation>
    <scope>NUCLEOTIDE SEQUENCE [LARGE SCALE GENOMIC DNA]</scope>
    <source>
        <strain evidence="7 8">NA00687</strain>
    </source>
</reference>
<feature type="domain" description="HTH tetR-type" evidence="6">
    <location>
        <begin position="17"/>
        <end position="77"/>
    </location>
</feature>
<keyword evidence="1" id="KW-0805">Transcription regulation</keyword>
<dbReference type="Gene3D" id="1.10.357.10">
    <property type="entry name" value="Tetracycline Repressor, domain 2"/>
    <property type="match status" value="1"/>
</dbReference>
<dbReference type="EMBL" id="CP054929">
    <property type="protein sequence ID" value="QKW49682.1"/>
    <property type="molecule type" value="Genomic_DNA"/>
</dbReference>
<evidence type="ECO:0000259" key="6">
    <source>
        <dbReference type="PROSITE" id="PS50977"/>
    </source>
</evidence>
<dbReference type="GO" id="GO:0000976">
    <property type="term" value="F:transcription cis-regulatory region binding"/>
    <property type="evidence" value="ECO:0007669"/>
    <property type="project" value="TreeGrafter"/>
</dbReference>
<dbReference type="PANTHER" id="PTHR30055:SF238">
    <property type="entry name" value="MYCOFACTOCIN BIOSYNTHESIS TRANSCRIPTIONAL REGULATOR MFTR-RELATED"/>
    <property type="match status" value="1"/>
</dbReference>
<dbReference type="PRINTS" id="PR00455">
    <property type="entry name" value="HTHTETR"/>
</dbReference>
<dbReference type="RefSeq" id="WP_176161416.1">
    <property type="nucleotide sequence ID" value="NZ_CP054929.1"/>
</dbReference>
<dbReference type="Gene3D" id="1.10.10.60">
    <property type="entry name" value="Homeodomain-like"/>
    <property type="match status" value="1"/>
</dbReference>
<dbReference type="PROSITE" id="PS01081">
    <property type="entry name" value="HTH_TETR_1"/>
    <property type="match status" value="1"/>
</dbReference>
<dbReference type="GO" id="GO:0003700">
    <property type="term" value="F:DNA-binding transcription factor activity"/>
    <property type="evidence" value="ECO:0007669"/>
    <property type="project" value="TreeGrafter"/>
</dbReference>
<evidence type="ECO:0000256" key="4">
    <source>
        <dbReference type="PROSITE-ProRule" id="PRU00335"/>
    </source>
</evidence>
<feature type="DNA-binding region" description="H-T-H motif" evidence="4">
    <location>
        <begin position="40"/>
        <end position="59"/>
    </location>
</feature>
<accession>A0A7H8N5L2</accession>
<dbReference type="InterPro" id="IPR023772">
    <property type="entry name" value="DNA-bd_HTH_TetR-type_CS"/>
</dbReference>
<evidence type="ECO:0000256" key="2">
    <source>
        <dbReference type="ARBA" id="ARBA00023125"/>
    </source>
</evidence>
<keyword evidence="3" id="KW-0804">Transcription</keyword>
<dbReference type="InterPro" id="IPR041347">
    <property type="entry name" value="MftR_C"/>
</dbReference>
<organism evidence="7 8">
    <name type="scientific">Streptomyces buecherae</name>
    <dbReference type="NCBI Taxonomy" id="2763006"/>
    <lineage>
        <taxon>Bacteria</taxon>
        <taxon>Bacillati</taxon>
        <taxon>Actinomycetota</taxon>
        <taxon>Actinomycetes</taxon>
        <taxon>Kitasatosporales</taxon>
        <taxon>Streptomycetaceae</taxon>
        <taxon>Streptomyces</taxon>
    </lineage>
</organism>
<evidence type="ECO:0000256" key="3">
    <source>
        <dbReference type="ARBA" id="ARBA00023163"/>
    </source>
</evidence>
<keyword evidence="8" id="KW-1185">Reference proteome</keyword>
<evidence type="ECO:0000256" key="5">
    <source>
        <dbReference type="SAM" id="MobiDB-lite"/>
    </source>
</evidence>
<dbReference type="Pfam" id="PF17754">
    <property type="entry name" value="TetR_C_14"/>
    <property type="match status" value="1"/>
</dbReference>
<dbReference type="AlphaFoldDB" id="A0A7H8N5L2"/>
<protein>
    <submittedName>
        <fullName evidence="7">TetR family transcriptional regulator</fullName>
    </submittedName>
</protein>
<keyword evidence="2 4" id="KW-0238">DNA-binding</keyword>
<gene>
    <name evidence="7" type="ORF">HUT08_09110</name>
</gene>
<dbReference type="SUPFAM" id="SSF46689">
    <property type="entry name" value="Homeodomain-like"/>
    <property type="match status" value="1"/>
</dbReference>
<dbReference type="Proteomes" id="UP000509303">
    <property type="component" value="Chromosome"/>
</dbReference>
<proteinExistence type="predicted"/>
<dbReference type="PANTHER" id="PTHR30055">
    <property type="entry name" value="HTH-TYPE TRANSCRIPTIONAL REGULATOR RUTR"/>
    <property type="match status" value="1"/>
</dbReference>
<evidence type="ECO:0000313" key="8">
    <source>
        <dbReference type="Proteomes" id="UP000509303"/>
    </source>
</evidence>
<name>A0A7H8N5L2_9ACTN</name>
<sequence length="247" mass="27589">MTNQVTPPIGLRQRKKQRTRDALTRAALELFVEQGYEDTTVDEIAEAVDVSQRTFFRYFANKEEVAFSVQELAEAYFYAAVLDRPAHEAPLVALRRSVSSAWESIDEAIREVVPLELHMRAYRMIESTPALLAVHLRRNAELEARFAQEIARREGVDLEADPRPRVLVAAFGGVMRVAAKVWSEGDDCTVAAIRDLTESYLDQLSPALVEDWHRPRPARPSSPNPNPTSHGRGHTVTVAGADGVCRA</sequence>
<dbReference type="InterPro" id="IPR001647">
    <property type="entry name" value="HTH_TetR"/>
</dbReference>
<feature type="region of interest" description="Disordered" evidence="5">
    <location>
        <begin position="213"/>
        <end position="247"/>
    </location>
</feature>
<evidence type="ECO:0000256" key="1">
    <source>
        <dbReference type="ARBA" id="ARBA00023015"/>
    </source>
</evidence>
<dbReference type="Pfam" id="PF00440">
    <property type="entry name" value="TetR_N"/>
    <property type="match status" value="1"/>
</dbReference>